<sequence>MWVLDTNTLIYFFKGEGQVADRLLAHSPRDIGIPAIVLYELQVGIAKSFSPDKRSRQLQELISVVQVLPFHQREAQAAAELRAALEREGRPIGPYDTLIAGTALAHGAILVSRNTREFGRIATLRVENWY</sequence>
<name>A0A1H7JVM5_9GAMM</name>
<keyword evidence="10" id="KW-0255">Endonuclease</keyword>
<dbReference type="EC" id="3.1.-.-" evidence="8"/>
<evidence type="ECO:0000256" key="8">
    <source>
        <dbReference type="HAMAP-Rule" id="MF_00265"/>
    </source>
</evidence>
<feature type="binding site" evidence="8">
    <location>
        <position position="96"/>
    </location>
    <ligand>
        <name>Mg(2+)</name>
        <dbReference type="ChEBI" id="CHEBI:18420"/>
    </ligand>
</feature>
<dbReference type="InterPro" id="IPR002716">
    <property type="entry name" value="PIN_dom"/>
</dbReference>
<dbReference type="InterPro" id="IPR022907">
    <property type="entry name" value="VapC_family"/>
</dbReference>
<evidence type="ECO:0000313" key="10">
    <source>
        <dbReference type="EMBL" id="SEK78629.1"/>
    </source>
</evidence>
<comment type="cofactor">
    <cofactor evidence="1 8">
        <name>Mg(2+)</name>
        <dbReference type="ChEBI" id="CHEBI:18420"/>
    </cofactor>
</comment>
<dbReference type="STRING" id="650850.SAMN04488129_104154"/>
<evidence type="ECO:0000259" key="9">
    <source>
        <dbReference type="Pfam" id="PF01850"/>
    </source>
</evidence>
<comment type="function">
    <text evidence="8">Toxic component of a toxin-antitoxin (TA) system. An RNase.</text>
</comment>
<evidence type="ECO:0000256" key="5">
    <source>
        <dbReference type="ARBA" id="ARBA00022801"/>
    </source>
</evidence>
<keyword evidence="6 8" id="KW-0460">Magnesium</keyword>
<evidence type="ECO:0000313" key="11">
    <source>
        <dbReference type="Proteomes" id="UP000198807"/>
    </source>
</evidence>
<reference evidence="11" key="1">
    <citation type="submission" date="2016-10" db="EMBL/GenBank/DDBJ databases">
        <authorList>
            <person name="Varghese N."/>
            <person name="Submissions S."/>
        </authorList>
    </citation>
    <scope>NUCLEOTIDE SEQUENCE [LARGE SCALE GENOMIC DNA]</scope>
    <source>
        <strain evidence="11">CGMCC 1.9150</strain>
    </source>
</reference>
<dbReference type="Proteomes" id="UP000198807">
    <property type="component" value="Unassembled WGS sequence"/>
</dbReference>
<dbReference type="GO" id="GO:0090729">
    <property type="term" value="F:toxin activity"/>
    <property type="evidence" value="ECO:0007669"/>
    <property type="project" value="UniProtKB-KW"/>
</dbReference>
<dbReference type="InterPro" id="IPR050556">
    <property type="entry name" value="Type_II_TA_system_RNase"/>
</dbReference>
<dbReference type="Pfam" id="PF01850">
    <property type="entry name" value="PIN"/>
    <property type="match status" value="1"/>
</dbReference>
<evidence type="ECO:0000256" key="6">
    <source>
        <dbReference type="ARBA" id="ARBA00022842"/>
    </source>
</evidence>
<dbReference type="InterPro" id="IPR029060">
    <property type="entry name" value="PIN-like_dom_sf"/>
</dbReference>
<dbReference type="GO" id="GO:0016787">
    <property type="term" value="F:hydrolase activity"/>
    <property type="evidence" value="ECO:0007669"/>
    <property type="project" value="UniProtKB-KW"/>
</dbReference>
<keyword evidence="2 8" id="KW-1277">Toxin-antitoxin system</keyword>
<keyword evidence="3 8" id="KW-0540">Nuclease</keyword>
<dbReference type="PANTHER" id="PTHR33653:SF1">
    <property type="entry name" value="RIBONUCLEASE VAPC2"/>
    <property type="match status" value="1"/>
</dbReference>
<keyword evidence="11" id="KW-1185">Reference proteome</keyword>
<accession>A0A1H7JVM5</accession>
<evidence type="ECO:0000256" key="2">
    <source>
        <dbReference type="ARBA" id="ARBA00022649"/>
    </source>
</evidence>
<proteinExistence type="inferred from homology"/>
<dbReference type="AlphaFoldDB" id="A0A1H7JVM5"/>
<dbReference type="Gene3D" id="3.40.50.1010">
    <property type="entry name" value="5'-nuclease"/>
    <property type="match status" value="1"/>
</dbReference>
<dbReference type="SUPFAM" id="SSF88723">
    <property type="entry name" value="PIN domain-like"/>
    <property type="match status" value="1"/>
</dbReference>
<dbReference type="GO" id="GO:0000287">
    <property type="term" value="F:magnesium ion binding"/>
    <property type="evidence" value="ECO:0007669"/>
    <property type="project" value="UniProtKB-UniRule"/>
</dbReference>
<dbReference type="GO" id="GO:0004519">
    <property type="term" value="F:endonuclease activity"/>
    <property type="evidence" value="ECO:0007669"/>
    <property type="project" value="UniProtKB-KW"/>
</dbReference>
<feature type="domain" description="PIN" evidence="9">
    <location>
        <begin position="3"/>
        <end position="122"/>
    </location>
</feature>
<keyword evidence="8" id="KW-0800">Toxin</keyword>
<dbReference type="CDD" id="cd18745">
    <property type="entry name" value="PIN_VapC4-5_FitB-like"/>
    <property type="match status" value="1"/>
</dbReference>
<feature type="binding site" evidence="8">
    <location>
        <position position="5"/>
    </location>
    <ligand>
        <name>Mg(2+)</name>
        <dbReference type="ChEBI" id="CHEBI:18420"/>
    </ligand>
</feature>
<evidence type="ECO:0000256" key="7">
    <source>
        <dbReference type="ARBA" id="ARBA00038093"/>
    </source>
</evidence>
<dbReference type="PANTHER" id="PTHR33653">
    <property type="entry name" value="RIBONUCLEASE VAPC2"/>
    <property type="match status" value="1"/>
</dbReference>
<gene>
    <name evidence="8" type="primary">vapC</name>
    <name evidence="10" type="ORF">SAMN04488129_104154</name>
</gene>
<organism evidence="10 11">
    <name type="scientific">Halomonas daqiaonensis</name>
    <dbReference type="NCBI Taxonomy" id="650850"/>
    <lineage>
        <taxon>Bacteria</taxon>
        <taxon>Pseudomonadati</taxon>
        <taxon>Pseudomonadota</taxon>
        <taxon>Gammaproteobacteria</taxon>
        <taxon>Oceanospirillales</taxon>
        <taxon>Halomonadaceae</taxon>
        <taxon>Halomonas</taxon>
    </lineage>
</organism>
<dbReference type="EMBL" id="FOBC01000004">
    <property type="protein sequence ID" value="SEK78629.1"/>
    <property type="molecule type" value="Genomic_DNA"/>
</dbReference>
<evidence type="ECO:0000256" key="1">
    <source>
        <dbReference type="ARBA" id="ARBA00001946"/>
    </source>
</evidence>
<dbReference type="GO" id="GO:0004540">
    <property type="term" value="F:RNA nuclease activity"/>
    <property type="evidence" value="ECO:0007669"/>
    <property type="project" value="InterPro"/>
</dbReference>
<keyword evidence="5 8" id="KW-0378">Hydrolase</keyword>
<keyword evidence="4 8" id="KW-0479">Metal-binding</keyword>
<dbReference type="RefSeq" id="WP_211607236.1">
    <property type="nucleotide sequence ID" value="NZ_FOBC01000004.1"/>
</dbReference>
<evidence type="ECO:0000256" key="4">
    <source>
        <dbReference type="ARBA" id="ARBA00022723"/>
    </source>
</evidence>
<protein>
    <recommendedName>
        <fullName evidence="8">Ribonuclease VapC</fullName>
        <shortName evidence="8">RNase VapC</shortName>
        <ecNumber evidence="8">3.1.-.-</ecNumber>
    </recommendedName>
    <alternativeName>
        <fullName evidence="8">Toxin VapC</fullName>
    </alternativeName>
</protein>
<dbReference type="HAMAP" id="MF_00265">
    <property type="entry name" value="VapC_Nob1"/>
    <property type="match status" value="1"/>
</dbReference>
<evidence type="ECO:0000256" key="3">
    <source>
        <dbReference type="ARBA" id="ARBA00022722"/>
    </source>
</evidence>
<comment type="similarity">
    <text evidence="7 8">Belongs to the PINc/VapC protein family.</text>
</comment>